<proteinExistence type="predicted"/>
<evidence type="ECO:0000313" key="8">
    <source>
        <dbReference type="Proteomes" id="UP000294613"/>
    </source>
</evidence>
<evidence type="ECO:0000313" key="6">
    <source>
        <dbReference type="EMBL" id="GBU06477.1"/>
    </source>
</evidence>
<evidence type="ECO:0000256" key="1">
    <source>
        <dbReference type="ARBA" id="ARBA00023152"/>
    </source>
</evidence>
<dbReference type="PROSITE" id="PS00175">
    <property type="entry name" value="PG_MUTASE"/>
    <property type="match status" value="1"/>
</dbReference>
<dbReference type="GeneID" id="97507337"/>
<accession>A0A4R3J9I8</accession>
<dbReference type="InterPro" id="IPR001345">
    <property type="entry name" value="PG/BPGM_mutase_AS"/>
</dbReference>
<reference evidence="7 8" key="2">
    <citation type="submission" date="2019-03" db="EMBL/GenBank/DDBJ databases">
        <title>Genomic Encyclopedia of Type Strains, Phase IV (KMG-IV): sequencing the most valuable type-strain genomes for metagenomic binning, comparative biology and taxonomic classification.</title>
        <authorList>
            <person name="Goeker M."/>
        </authorList>
    </citation>
    <scope>NUCLEOTIDE SEQUENCE [LARGE SCALE GENOMIC DNA]</scope>
    <source>
        <strain evidence="7 8">DSM 103426</strain>
    </source>
</reference>
<dbReference type="CDD" id="cd07067">
    <property type="entry name" value="HP_PGM_like"/>
    <property type="match status" value="1"/>
</dbReference>
<evidence type="ECO:0000313" key="7">
    <source>
        <dbReference type="EMBL" id="TCS62242.1"/>
    </source>
</evidence>
<dbReference type="SMART" id="SM00855">
    <property type="entry name" value="PGAM"/>
    <property type="match status" value="1"/>
</dbReference>
<dbReference type="InterPro" id="IPR029033">
    <property type="entry name" value="His_PPase_superfam"/>
</dbReference>
<dbReference type="Proteomes" id="UP000702954">
    <property type="component" value="Unassembled WGS sequence"/>
</dbReference>
<feature type="binding site" evidence="4">
    <location>
        <begin position="7"/>
        <end position="14"/>
    </location>
    <ligand>
        <name>substrate</name>
    </ligand>
</feature>
<dbReference type="GO" id="GO:0005737">
    <property type="term" value="C:cytoplasm"/>
    <property type="evidence" value="ECO:0007669"/>
    <property type="project" value="TreeGrafter"/>
</dbReference>
<dbReference type="PANTHER" id="PTHR48100:SF1">
    <property type="entry name" value="HISTIDINE PHOSPHATASE FAMILY PROTEIN-RELATED"/>
    <property type="match status" value="1"/>
</dbReference>
<gene>
    <name evidence="6" type="primary">phoE</name>
    <name evidence="7" type="ORF">EDD74_13310</name>
    <name evidence="6" type="ORF">FAEUMB_30180</name>
</gene>
<dbReference type="Gene3D" id="3.40.50.1240">
    <property type="entry name" value="Phosphoglycerate mutase-like"/>
    <property type="match status" value="1"/>
</dbReference>
<dbReference type="InterPro" id="IPR050275">
    <property type="entry name" value="PGM_Phosphatase"/>
</dbReference>
<dbReference type="AlphaFoldDB" id="A0A4R3J9I8"/>
<feature type="site" description="Transition state stabilizer" evidence="5">
    <location>
        <position position="153"/>
    </location>
</feature>
<comment type="caution">
    <text evidence="7">The sequence shown here is derived from an EMBL/GenBank/DDBJ whole genome shotgun (WGS) entry which is preliminary data.</text>
</comment>
<dbReference type="Pfam" id="PF00300">
    <property type="entry name" value="His_Phos_1"/>
    <property type="match status" value="1"/>
</dbReference>
<evidence type="ECO:0000256" key="2">
    <source>
        <dbReference type="ARBA" id="ARBA00023235"/>
    </source>
</evidence>
<keyword evidence="9" id="KW-1185">Reference proteome</keyword>
<dbReference type="EMBL" id="SLZV01000033">
    <property type="protein sequence ID" value="TCS62242.1"/>
    <property type="molecule type" value="Genomic_DNA"/>
</dbReference>
<evidence type="ECO:0000256" key="3">
    <source>
        <dbReference type="PIRSR" id="PIRSR613078-1"/>
    </source>
</evidence>
<dbReference type="Proteomes" id="UP000294613">
    <property type="component" value="Unassembled WGS sequence"/>
</dbReference>
<name>A0A4R3J9I8_9FIRM</name>
<dbReference type="InterPro" id="IPR013078">
    <property type="entry name" value="His_Pase_superF_clade-1"/>
</dbReference>
<evidence type="ECO:0000256" key="4">
    <source>
        <dbReference type="PIRSR" id="PIRSR613078-2"/>
    </source>
</evidence>
<dbReference type="RefSeq" id="WP_009262162.1">
    <property type="nucleotide sequence ID" value="NZ_AP031411.1"/>
</dbReference>
<protein>
    <submittedName>
        <fullName evidence="6">Phosphatase PhoE</fullName>
    </submittedName>
    <submittedName>
        <fullName evidence="7">Putative phosphoglycerate mutase</fullName>
    </submittedName>
</protein>
<dbReference type="PANTHER" id="PTHR48100">
    <property type="entry name" value="BROAD-SPECIFICITY PHOSPHATASE YOR283W-RELATED"/>
    <property type="match status" value="1"/>
</dbReference>
<organism evidence="7 8">
    <name type="scientific">Faecalimonas umbilicata</name>
    <dbReference type="NCBI Taxonomy" id="1912855"/>
    <lineage>
        <taxon>Bacteria</taxon>
        <taxon>Bacillati</taxon>
        <taxon>Bacillota</taxon>
        <taxon>Clostridia</taxon>
        <taxon>Lachnospirales</taxon>
        <taxon>Lachnospiraceae</taxon>
        <taxon>Faecalimonas</taxon>
    </lineage>
</organism>
<dbReference type="GO" id="GO:0016791">
    <property type="term" value="F:phosphatase activity"/>
    <property type="evidence" value="ECO:0007669"/>
    <property type="project" value="TreeGrafter"/>
</dbReference>
<feature type="binding site" evidence="4">
    <location>
        <position position="57"/>
    </location>
    <ligand>
        <name>substrate</name>
    </ligand>
</feature>
<keyword evidence="1" id="KW-0324">Glycolysis</keyword>
<dbReference type="EMBL" id="BHEO01000008">
    <property type="protein sequence ID" value="GBU06477.1"/>
    <property type="molecule type" value="Genomic_DNA"/>
</dbReference>
<evidence type="ECO:0000256" key="5">
    <source>
        <dbReference type="PIRSR" id="PIRSR613078-3"/>
    </source>
</evidence>
<dbReference type="SUPFAM" id="SSF53254">
    <property type="entry name" value="Phosphoglycerate mutase-like"/>
    <property type="match status" value="1"/>
</dbReference>
<feature type="active site" description="Proton donor/acceptor" evidence="3">
    <location>
        <position position="81"/>
    </location>
</feature>
<keyword evidence="2" id="KW-0413">Isomerase</keyword>
<feature type="active site" description="Tele-phosphohistidine intermediate" evidence="3">
    <location>
        <position position="8"/>
    </location>
</feature>
<reference evidence="6 9" key="1">
    <citation type="journal article" date="2018" name="Int. J. Syst. Evol. Microbiol.">
        <title>Draft Genome Sequence of Faecalimonas umbilicata JCM 30896T, an Acetate-Producing Bacterium Isolated from Human Feces.</title>
        <authorList>
            <person name="Sakamoto M."/>
            <person name="Ikeyama N."/>
            <person name="Yuki M."/>
            <person name="Ohkuma M."/>
        </authorList>
    </citation>
    <scope>NUCLEOTIDE SEQUENCE [LARGE SCALE GENOMIC DNA]</scope>
    <source>
        <strain evidence="6 9">EGH7</strain>
    </source>
</reference>
<sequence length="210" mass="23963">MKLYLIRHGETDWNKERKLQGKSDIELNTFGRTLARKTAKHLRDLSFDLAITSPLKRAKETAEILLEGREIPLLEDERLAEMGFGCLEGYYCKGEKMNIPDPKFHYFYDDPACYQAPEGGESFEELLKRAKGFLADLCEKKAYENKTILLSTHGAMLRALLDTVKGIGVEQFWDSGVQKNCAVSVIEIKDGIAKVIEEGVIYYDDEVEDW</sequence>
<evidence type="ECO:0000313" key="9">
    <source>
        <dbReference type="Proteomes" id="UP000702954"/>
    </source>
</evidence>